<keyword evidence="1 4" id="KW-0328">Glycosyltransferase</keyword>
<protein>
    <submittedName>
        <fullName evidence="4">Anthranilate phosphoribosyltransferase, chloroplastic</fullName>
    </submittedName>
</protein>
<dbReference type="InterPro" id="IPR035902">
    <property type="entry name" value="Nuc_phospho_transferase"/>
</dbReference>
<evidence type="ECO:0000259" key="3">
    <source>
        <dbReference type="Pfam" id="PF00591"/>
    </source>
</evidence>
<proteinExistence type="predicted"/>
<dbReference type="Proteomes" id="UP000236333">
    <property type="component" value="Unassembled WGS sequence"/>
</dbReference>
<organism evidence="4 5">
    <name type="scientific">Tetrabaena socialis</name>
    <dbReference type="NCBI Taxonomy" id="47790"/>
    <lineage>
        <taxon>Eukaryota</taxon>
        <taxon>Viridiplantae</taxon>
        <taxon>Chlorophyta</taxon>
        <taxon>core chlorophytes</taxon>
        <taxon>Chlorophyceae</taxon>
        <taxon>CS clade</taxon>
        <taxon>Chlamydomonadales</taxon>
        <taxon>Tetrabaenaceae</taxon>
        <taxon>Tetrabaena</taxon>
    </lineage>
</organism>
<reference evidence="4 5" key="1">
    <citation type="journal article" date="2017" name="Mol. Biol. Evol.">
        <title>The 4-celled Tetrabaena socialis nuclear genome reveals the essential components for genetic control of cell number at the origin of multicellularity in the volvocine lineage.</title>
        <authorList>
            <person name="Featherston J."/>
            <person name="Arakaki Y."/>
            <person name="Hanschen E.R."/>
            <person name="Ferris P.J."/>
            <person name="Michod R.E."/>
            <person name="Olson B.J.S.C."/>
            <person name="Nozaki H."/>
            <person name="Durand P.M."/>
        </authorList>
    </citation>
    <scope>NUCLEOTIDE SEQUENCE [LARGE SCALE GENOMIC DNA]</scope>
    <source>
        <strain evidence="4 5">NIES-571</strain>
    </source>
</reference>
<feature type="domain" description="Glycosyl transferase family 3" evidence="3">
    <location>
        <begin position="13"/>
        <end position="113"/>
    </location>
</feature>
<name>A0A2J8AJK6_9CHLO</name>
<dbReference type="PANTHER" id="PTHR43285:SF2">
    <property type="entry name" value="ANTHRANILATE PHOSPHORIBOSYLTRANSFERASE"/>
    <property type="match status" value="1"/>
</dbReference>
<evidence type="ECO:0000256" key="1">
    <source>
        <dbReference type="ARBA" id="ARBA00022676"/>
    </source>
</evidence>
<sequence length="146" mass="15010">MSCHGSSRRRGGVHRMGVRKALVVHSMGLDELTPMGPADVVEVTAGGPLRRYSLDPRDVGIPRCEVEDLKGGDAALNAAILRDVFGGQRGPVADALVVATPADGVALAQEVQRRGDAGPVLDRWVAVSQQCAAAELAAAAPAAVPA</sequence>
<evidence type="ECO:0000313" key="4">
    <source>
        <dbReference type="EMBL" id="PNH12706.1"/>
    </source>
</evidence>
<evidence type="ECO:0000313" key="5">
    <source>
        <dbReference type="Proteomes" id="UP000236333"/>
    </source>
</evidence>
<dbReference type="AlphaFoldDB" id="A0A2J8AJK6"/>
<accession>A0A2J8AJK6</accession>
<dbReference type="InterPro" id="IPR000312">
    <property type="entry name" value="Glycosyl_Trfase_fam3"/>
</dbReference>
<dbReference type="OrthoDB" id="427800at2759"/>
<dbReference type="PANTHER" id="PTHR43285">
    <property type="entry name" value="ANTHRANILATE PHOSPHORIBOSYLTRANSFERASE"/>
    <property type="match status" value="1"/>
</dbReference>
<keyword evidence="2 4" id="KW-0808">Transferase</keyword>
<comment type="caution">
    <text evidence="4">The sequence shown here is derived from an EMBL/GenBank/DDBJ whole genome shotgun (WGS) entry which is preliminary data.</text>
</comment>
<dbReference type="SUPFAM" id="SSF52418">
    <property type="entry name" value="Nucleoside phosphorylase/phosphoribosyltransferase catalytic domain"/>
    <property type="match status" value="1"/>
</dbReference>
<dbReference type="GO" id="GO:0004048">
    <property type="term" value="F:anthranilate phosphoribosyltransferase activity"/>
    <property type="evidence" value="ECO:0007669"/>
    <property type="project" value="InterPro"/>
</dbReference>
<gene>
    <name evidence="4" type="ORF">TSOC_000362</name>
</gene>
<dbReference type="Pfam" id="PF00591">
    <property type="entry name" value="Glycos_transf_3"/>
    <property type="match status" value="1"/>
</dbReference>
<dbReference type="GO" id="GO:0000162">
    <property type="term" value="P:L-tryptophan biosynthetic process"/>
    <property type="evidence" value="ECO:0007669"/>
    <property type="project" value="InterPro"/>
</dbReference>
<dbReference type="Gene3D" id="3.40.1030.10">
    <property type="entry name" value="Nucleoside phosphorylase/phosphoribosyltransferase catalytic domain"/>
    <property type="match status" value="1"/>
</dbReference>
<dbReference type="GO" id="GO:0005829">
    <property type="term" value="C:cytosol"/>
    <property type="evidence" value="ECO:0007669"/>
    <property type="project" value="TreeGrafter"/>
</dbReference>
<keyword evidence="5" id="KW-1185">Reference proteome</keyword>
<dbReference type="EMBL" id="PGGS01000005">
    <property type="protein sequence ID" value="PNH12706.1"/>
    <property type="molecule type" value="Genomic_DNA"/>
</dbReference>
<dbReference type="InterPro" id="IPR005940">
    <property type="entry name" value="Anthranilate_Pribosyl_Tfrase"/>
</dbReference>
<evidence type="ECO:0000256" key="2">
    <source>
        <dbReference type="ARBA" id="ARBA00022679"/>
    </source>
</evidence>